<keyword evidence="4" id="KW-0547">Nucleotide-binding</keyword>
<evidence type="ECO:0000313" key="8">
    <source>
        <dbReference type="EMBL" id="KAF6333346.1"/>
    </source>
</evidence>
<sequence length="130" mass="14280">MESLFLVTEIVPGGDLTDYLYAHGHMLEGKVHDIFQQLVSAVHYCHEKGIAHRDLNPHNVLLNTQMNAKLSDFGLGTSFNGRQLSTVCSNPVYAGPELCLGQKYDGPTVDIWSLGVCCTGCSRTLSLLRE</sequence>
<dbReference type="PANTHER" id="PTHR24346">
    <property type="entry name" value="MAP/MICROTUBULE AFFINITY-REGULATING KINASE"/>
    <property type="match status" value="1"/>
</dbReference>
<evidence type="ECO:0000313" key="9">
    <source>
        <dbReference type="Proteomes" id="UP000585614"/>
    </source>
</evidence>
<dbReference type="SUPFAM" id="SSF56112">
    <property type="entry name" value="Protein kinase-like (PK-like)"/>
    <property type="match status" value="1"/>
</dbReference>
<reference evidence="8 9" key="1">
    <citation type="journal article" date="2020" name="Nature">
        <title>Six reference-quality genomes reveal evolution of bat adaptations.</title>
        <authorList>
            <person name="Jebb D."/>
            <person name="Huang Z."/>
            <person name="Pippel M."/>
            <person name="Hughes G.M."/>
            <person name="Lavrichenko K."/>
            <person name="Devanna P."/>
            <person name="Winkler S."/>
            <person name="Jermiin L.S."/>
            <person name="Skirmuntt E.C."/>
            <person name="Katzourakis A."/>
            <person name="Burkitt-Gray L."/>
            <person name="Ray D.A."/>
            <person name="Sullivan K.A.M."/>
            <person name="Roscito J.G."/>
            <person name="Kirilenko B.M."/>
            <person name="Davalos L.M."/>
            <person name="Corthals A.P."/>
            <person name="Power M.L."/>
            <person name="Jones G."/>
            <person name="Ransome R.D."/>
            <person name="Dechmann D.K.N."/>
            <person name="Locatelli A.G."/>
            <person name="Puechmaille S.J."/>
            <person name="Fedrigo O."/>
            <person name="Jarvis E.D."/>
            <person name="Hiller M."/>
            <person name="Vernes S.C."/>
            <person name="Myers E.W."/>
            <person name="Teeling E.C."/>
        </authorList>
    </citation>
    <scope>NUCLEOTIDE SEQUENCE [LARGE SCALE GENOMIC DNA]</scope>
    <source>
        <strain evidence="8">MRhiFer1</strain>
        <tissue evidence="8">Lung</tissue>
    </source>
</reference>
<keyword evidence="3" id="KW-0808">Transferase</keyword>
<evidence type="ECO:0000256" key="1">
    <source>
        <dbReference type="ARBA" id="ARBA00012513"/>
    </source>
</evidence>
<dbReference type="EC" id="2.7.11.1" evidence="1"/>
<comment type="caution">
    <text evidence="8">The sequence shown here is derived from an EMBL/GenBank/DDBJ whole genome shotgun (WGS) entry which is preliminary data.</text>
</comment>
<dbReference type="GO" id="GO:0005737">
    <property type="term" value="C:cytoplasm"/>
    <property type="evidence" value="ECO:0007669"/>
    <property type="project" value="TreeGrafter"/>
</dbReference>
<dbReference type="GO" id="GO:0004674">
    <property type="term" value="F:protein serine/threonine kinase activity"/>
    <property type="evidence" value="ECO:0007669"/>
    <property type="project" value="UniProtKB-KW"/>
</dbReference>
<dbReference type="GO" id="GO:0005524">
    <property type="term" value="F:ATP binding"/>
    <property type="evidence" value="ECO:0007669"/>
    <property type="project" value="UniProtKB-KW"/>
</dbReference>
<dbReference type="Gene3D" id="1.10.510.10">
    <property type="entry name" value="Transferase(Phosphotransferase) domain 1"/>
    <property type="match status" value="1"/>
</dbReference>
<dbReference type="Proteomes" id="UP000585614">
    <property type="component" value="Unassembled WGS sequence"/>
</dbReference>
<evidence type="ECO:0000256" key="6">
    <source>
        <dbReference type="ARBA" id="ARBA00022840"/>
    </source>
</evidence>
<dbReference type="SMART" id="SM00220">
    <property type="entry name" value="S_TKc"/>
    <property type="match status" value="1"/>
</dbReference>
<name>A0A7J7W7R9_RHIFE</name>
<dbReference type="Pfam" id="PF00069">
    <property type="entry name" value="Pkinase"/>
    <property type="match status" value="1"/>
</dbReference>
<dbReference type="GO" id="GO:0035556">
    <property type="term" value="P:intracellular signal transduction"/>
    <property type="evidence" value="ECO:0007669"/>
    <property type="project" value="TreeGrafter"/>
</dbReference>
<evidence type="ECO:0000256" key="4">
    <source>
        <dbReference type="ARBA" id="ARBA00022741"/>
    </source>
</evidence>
<evidence type="ECO:0000256" key="2">
    <source>
        <dbReference type="ARBA" id="ARBA00022527"/>
    </source>
</evidence>
<dbReference type="AlphaFoldDB" id="A0A7J7W7R9"/>
<dbReference type="PANTHER" id="PTHR24346:SF82">
    <property type="entry name" value="KP78A-RELATED"/>
    <property type="match status" value="1"/>
</dbReference>
<keyword evidence="6" id="KW-0067">ATP-binding</keyword>
<protein>
    <recommendedName>
        <fullName evidence="1">non-specific serine/threonine protein kinase</fullName>
        <ecNumber evidence="1">2.7.11.1</ecNumber>
    </recommendedName>
</protein>
<keyword evidence="5" id="KW-0418">Kinase</keyword>
<gene>
    <name evidence="8" type="ORF">mRhiFer1_008118</name>
</gene>
<dbReference type="PROSITE" id="PS50011">
    <property type="entry name" value="PROTEIN_KINASE_DOM"/>
    <property type="match status" value="1"/>
</dbReference>
<feature type="domain" description="Protein kinase" evidence="7">
    <location>
        <begin position="1"/>
        <end position="130"/>
    </location>
</feature>
<evidence type="ECO:0000256" key="5">
    <source>
        <dbReference type="ARBA" id="ARBA00022777"/>
    </source>
</evidence>
<evidence type="ECO:0000256" key="3">
    <source>
        <dbReference type="ARBA" id="ARBA00022679"/>
    </source>
</evidence>
<keyword evidence="2" id="KW-0723">Serine/threonine-protein kinase</keyword>
<accession>A0A7J7W7R9</accession>
<dbReference type="EMBL" id="JACAGC010000011">
    <property type="protein sequence ID" value="KAF6333346.1"/>
    <property type="molecule type" value="Genomic_DNA"/>
</dbReference>
<dbReference type="InterPro" id="IPR000719">
    <property type="entry name" value="Prot_kinase_dom"/>
</dbReference>
<organism evidence="8 9">
    <name type="scientific">Rhinolophus ferrumequinum</name>
    <name type="common">Greater horseshoe bat</name>
    <dbReference type="NCBI Taxonomy" id="59479"/>
    <lineage>
        <taxon>Eukaryota</taxon>
        <taxon>Metazoa</taxon>
        <taxon>Chordata</taxon>
        <taxon>Craniata</taxon>
        <taxon>Vertebrata</taxon>
        <taxon>Euteleostomi</taxon>
        <taxon>Mammalia</taxon>
        <taxon>Eutheria</taxon>
        <taxon>Laurasiatheria</taxon>
        <taxon>Chiroptera</taxon>
        <taxon>Yinpterochiroptera</taxon>
        <taxon>Rhinolophoidea</taxon>
        <taxon>Rhinolophidae</taxon>
        <taxon>Rhinolophinae</taxon>
        <taxon>Rhinolophus</taxon>
    </lineage>
</organism>
<dbReference type="InterPro" id="IPR011009">
    <property type="entry name" value="Kinase-like_dom_sf"/>
</dbReference>
<evidence type="ECO:0000259" key="7">
    <source>
        <dbReference type="PROSITE" id="PS50011"/>
    </source>
</evidence>
<proteinExistence type="predicted"/>